<dbReference type="Gene3D" id="3.30.450.40">
    <property type="match status" value="1"/>
</dbReference>
<dbReference type="GO" id="GO:0006355">
    <property type="term" value="P:regulation of DNA-templated transcription"/>
    <property type="evidence" value="ECO:0007669"/>
    <property type="project" value="InterPro"/>
</dbReference>
<evidence type="ECO:0000256" key="5">
    <source>
        <dbReference type="ARBA" id="ARBA00023163"/>
    </source>
</evidence>
<dbReference type="CDD" id="cd00009">
    <property type="entry name" value="AAA"/>
    <property type="match status" value="1"/>
</dbReference>
<dbReference type="GeneID" id="94690300"/>
<dbReference type="InterPro" id="IPR029016">
    <property type="entry name" value="GAF-like_dom_sf"/>
</dbReference>
<reference evidence="7 8" key="1">
    <citation type="submission" date="2016-10" db="EMBL/GenBank/DDBJ databases">
        <authorList>
            <person name="de Groot N.N."/>
        </authorList>
    </citation>
    <scope>NUCLEOTIDE SEQUENCE [LARGE SCALE GENOMIC DNA]</scope>
    <source>
        <strain evidence="7 8">LMG 24775</strain>
    </source>
</reference>
<sequence length="656" mass="70809">MQSRASLVALRQARHSLMESGRCPSGLVDERLARSWQRCIEQGLRPTGRLGAADNLEQHALGVLRSRHHALLAHSRPVMEYLSEQVRGSQSVVVLAGPCGTLVDTCGDPFFLGKAERVALASGASWHEAQRGTNAIGTALAEMDSIEIQGGEHFLERNGFLTCAAAPILSGTGQLLGILDISSEYGRGSPHTLGLVGTAARMIENRLMACDGQRHIRLHLHARPEGIGTVGEGIALISGDGWVVGANRAALALLRLSHAQLGSVALDQVLDASLQELLSRQHRQPDAAQPLRRHDGTALFGQLVPDRRTIMAGAAAQTVQEALGARQAGETRQAPRDALARLDTGDARWRAAADKARRVLGKPIALLIQGESGVGKEWFARAAHDSGPRRDGPFVAINCAAMPESLIEAELFGYRQGAFTGGRREGQAGLLRQAHGGTLFLDEIGDMPLSLQTRLLRVLQERQVVPLGGGTPVAVDFALVSASNRRLREDADQGRFRADLYYRINGLAVELPPLRERGDFEALAARMLADIEPARPLRMAPALLAQLAGHGWPGNLRQCASVLRTACAMLDPHEDCLQWQHLPDDFQAELAQTARSGPRLDAAPQSLDELSRSAVRQALENCRGNVTQAARMLGISRQTLYRKLAQDRAADGLRLQ</sequence>
<dbReference type="Pfam" id="PF01590">
    <property type="entry name" value="GAF"/>
    <property type="match status" value="1"/>
</dbReference>
<dbReference type="InterPro" id="IPR003018">
    <property type="entry name" value="GAF"/>
</dbReference>
<dbReference type="FunFam" id="3.40.50.300:FF:000006">
    <property type="entry name" value="DNA-binding transcriptional regulator NtrC"/>
    <property type="match status" value="1"/>
</dbReference>
<dbReference type="Proteomes" id="UP000183417">
    <property type="component" value="Unassembled WGS sequence"/>
</dbReference>
<organism evidence="7 8">
    <name type="scientific">Delftia lacustris</name>
    <dbReference type="NCBI Taxonomy" id="558537"/>
    <lineage>
        <taxon>Bacteria</taxon>
        <taxon>Pseudomonadati</taxon>
        <taxon>Pseudomonadota</taxon>
        <taxon>Betaproteobacteria</taxon>
        <taxon>Burkholderiales</taxon>
        <taxon>Comamonadaceae</taxon>
        <taxon>Delftia</taxon>
    </lineage>
</organism>
<dbReference type="InterPro" id="IPR025943">
    <property type="entry name" value="Sigma_54_int_dom_ATP-bd_2"/>
</dbReference>
<dbReference type="PRINTS" id="PR01590">
    <property type="entry name" value="HTHFIS"/>
</dbReference>
<keyword evidence="1" id="KW-0547">Nucleotide-binding</keyword>
<name>A0A1H3LFH9_9BURK</name>
<dbReference type="SUPFAM" id="SSF52540">
    <property type="entry name" value="P-loop containing nucleoside triphosphate hydrolases"/>
    <property type="match status" value="1"/>
</dbReference>
<dbReference type="PANTHER" id="PTHR32071:SF77">
    <property type="entry name" value="TRANSCRIPTIONAL REGULATORY PROTEIN"/>
    <property type="match status" value="1"/>
</dbReference>
<evidence type="ECO:0000256" key="2">
    <source>
        <dbReference type="ARBA" id="ARBA00022840"/>
    </source>
</evidence>
<protein>
    <submittedName>
        <fullName evidence="7">Transcriptional regulator of acetoin/glycerol metabolism</fullName>
    </submittedName>
</protein>
<dbReference type="Pfam" id="PF25601">
    <property type="entry name" value="AAA_lid_14"/>
    <property type="match status" value="1"/>
</dbReference>
<dbReference type="SUPFAM" id="SSF46689">
    <property type="entry name" value="Homeodomain-like"/>
    <property type="match status" value="1"/>
</dbReference>
<evidence type="ECO:0000313" key="7">
    <source>
        <dbReference type="EMBL" id="SDY62919.1"/>
    </source>
</evidence>
<dbReference type="Pfam" id="PF02954">
    <property type="entry name" value="HTH_8"/>
    <property type="match status" value="1"/>
</dbReference>
<dbReference type="InterPro" id="IPR003593">
    <property type="entry name" value="AAA+_ATPase"/>
</dbReference>
<evidence type="ECO:0000256" key="3">
    <source>
        <dbReference type="ARBA" id="ARBA00023015"/>
    </source>
</evidence>
<dbReference type="InterPro" id="IPR009057">
    <property type="entry name" value="Homeodomain-like_sf"/>
</dbReference>
<evidence type="ECO:0000259" key="6">
    <source>
        <dbReference type="PROSITE" id="PS50045"/>
    </source>
</evidence>
<dbReference type="PROSITE" id="PS00675">
    <property type="entry name" value="SIGMA54_INTERACT_1"/>
    <property type="match status" value="1"/>
</dbReference>
<keyword evidence="3" id="KW-0805">Transcription regulation</keyword>
<dbReference type="RefSeq" id="WP_074921518.1">
    <property type="nucleotide sequence ID" value="NZ_CP141274.1"/>
</dbReference>
<evidence type="ECO:0000256" key="1">
    <source>
        <dbReference type="ARBA" id="ARBA00022741"/>
    </source>
</evidence>
<dbReference type="InterPro" id="IPR025662">
    <property type="entry name" value="Sigma_54_int_dom_ATP-bd_1"/>
</dbReference>
<gene>
    <name evidence="7" type="ORF">SAMN05421547_106169</name>
</gene>
<dbReference type="InterPro" id="IPR002197">
    <property type="entry name" value="HTH_Fis"/>
</dbReference>
<evidence type="ECO:0000313" key="8">
    <source>
        <dbReference type="Proteomes" id="UP000183417"/>
    </source>
</evidence>
<keyword evidence="2" id="KW-0067">ATP-binding</keyword>
<dbReference type="InterPro" id="IPR058031">
    <property type="entry name" value="AAA_lid_NorR"/>
</dbReference>
<dbReference type="Pfam" id="PF00158">
    <property type="entry name" value="Sigma54_activat"/>
    <property type="match status" value="1"/>
</dbReference>
<keyword evidence="5" id="KW-0804">Transcription</keyword>
<dbReference type="InterPro" id="IPR002078">
    <property type="entry name" value="Sigma_54_int"/>
</dbReference>
<feature type="domain" description="Sigma-54 factor interaction" evidence="6">
    <location>
        <begin position="356"/>
        <end position="568"/>
    </location>
</feature>
<dbReference type="AlphaFoldDB" id="A0A1H3LFH9"/>
<proteinExistence type="predicted"/>
<dbReference type="SUPFAM" id="SSF55781">
    <property type="entry name" value="GAF domain-like"/>
    <property type="match status" value="1"/>
</dbReference>
<dbReference type="Gene3D" id="1.10.8.60">
    <property type="match status" value="1"/>
</dbReference>
<dbReference type="PROSITE" id="PS00676">
    <property type="entry name" value="SIGMA54_INTERACT_2"/>
    <property type="match status" value="1"/>
</dbReference>
<dbReference type="InterPro" id="IPR027417">
    <property type="entry name" value="P-loop_NTPase"/>
</dbReference>
<dbReference type="SMART" id="SM00382">
    <property type="entry name" value="AAA"/>
    <property type="match status" value="1"/>
</dbReference>
<accession>A0A1H3LFH9</accession>
<keyword evidence="4" id="KW-0238">DNA-binding</keyword>
<dbReference type="PANTHER" id="PTHR32071">
    <property type="entry name" value="TRANSCRIPTIONAL REGULATORY PROTEIN"/>
    <property type="match status" value="1"/>
</dbReference>
<dbReference type="Gene3D" id="1.10.10.60">
    <property type="entry name" value="Homeodomain-like"/>
    <property type="match status" value="1"/>
</dbReference>
<dbReference type="GO" id="GO:0005524">
    <property type="term" value="F:ATP binding"/>
    <property type="evidence" value="ECO:0007669"/>
    <property type="project" value="UniProtKB-KW"/>
</dbReference>
<dbReference type="Gene3D" id="3.40.50.300">
    <property type="entry name" value="P-loop containing nucleotide triphosphate hydrolases"/>
    <property type="match status" value="1"/>
</dbReference>
<dbReference type="EMBL" id="FNPE01000006">
    <property type="protein sequence ID" value="SDY62919.1"/>
    <property type="molecule type" value="Genomic_DNA"/>
</dbReference>
<evidence type="ECO:0000256" key="4">
    <source>
        <dbReference type="ARBA" id="ARBA00023125"/>
    </source>
</evidence>
<dbReference type="GO" id="GO:0043565">
    <property type="term" value="F:sequence-specific DNA binding"/>
    <property type="evidence" value="ECO:0007669"/>
    <property type="project" value="InterPro"/>
</dbReference>
<dbReference type="PROSITE" id="PS50045">
    <property type="entry name" value="SIGMA54_INTERACT_4"/>
    <property type="match status" value="1"/>
</dbReference>